<dbReference type="Proteomes" id="UP000479710">
    <property type="component" value="Unassembled WGS sequence"/>
</dbReference>
<evidence type="ECO:0000256" key="1">
    <source>
        <dbReference type="SAM" id="MobiDB-lite"/>
    </source>
</evidence>
<dbReference type="AlphaFoldDB" id="A0A6G1F5D3"/>
<feature type="region of interest" description="Disordered" evidence="1">
    <location>
        <begin position="60"/>
        <end position="117"/>
    </location>
</feature>
<gene>
    <name evidence="2" type="ORF">E2562_008660</name>
</gene>
<dbReference type="EMBL" id="SPHZ02000001">
    <property type="protein sequence ID" value="KAF0932126.1"/>
    <property type="molecule type" value="Genomic_DNA"/>
</dbReference>
<protein>
    <submittedName>
        <fullName evidence="2">Uncharacterized protein</fullName>
    </submittedName>
</protein>
<evidence type="ECO:0000313" key="2">
    <source>
        <dbReference type="EMBL" id="KAF0932126.1"/>
    </source>
</evidence>
<keyword evidence="3" id="KW-1185">Reference proteome</keyword>
<feature type="compositionally biased region" description="Low complexity" evidence="1">
    <location>
        <begin position="84"/>
        <end position="109"/>
    </location>
</feature>
<feature type="region of interest" description="Disordered" evidence="1">
    <location>
        <begin position="129"/>
        <end position="155"/>
    </location>
</feature>
<reference evidence="2 3" key="1">
    <citation type="submission" date="2019-11" db="EMBL/GenBank/DDBJ databases">
        <title>Whole genome sequence of Oryza granulata.</title>
        <authorList>
            <person name="Li W."/>
        </authorList>
    </citation>
    <scope>NUCLEOTIDE SEQUENCE [LARGE SCALE GENOMIC DNA]</scope>
    <source>
        <strain evidence="3">cv. Menghai</strain>
        <tissue evidence="2">Leaf</tissue>
    </source>
</reference>
<comment type="caution">
    <text evidence="2">The sequence shown here is derived from an EMBL/GenBank/DDBJ whole genome shotgun (WGS) entry which is preliminary data.</text>
</comment>
<organism evidence="2 3">
    <name type="scientific">Oryza meyeriana var. granulata</name>
    <dbReference type="NCBI Taxonomy" id="110450"/>
    <lineage>
        <taxon>Eukaryota</taxon>
        <taxon>Viridiplantae</taxon>
        <taxon>Streptophyta</taxon>
        <taxon>Embryophyta</taxon>
        <taxon>Tracheophyta</taxon>
        <taxon>Spermatophyta</taxon>
        <taxon>Magnoliopsida</taxon>
        <taxon>Liliopsida</taxon>
        <taxon>Poales</taxon>
        <taxon>Poaceae</taxon>
        <taxon>BOP clade</taxon>
        <taxon>Oryzoideae</taxon>
        <taxon>Oryzeae</taxon>
        <taxon>Oryzinae</taxon>
        <taxon>Oryza</taxon>
        <taxon>Oryza meyeriana</taxon>
    </lineage>
</organism>
<proteinExistence type="predicted"/>
<sequence length="155" mass="16841">MPLPASSMLRWNESVNMFTTILFSITSPQSKQIQISSQQLKPSRRFFELREELILNYAESTEVGRRTAGRSSATAPKAQARSHAGSSTRGRLAGRSSGRASLASSSTRSEWGRRSRRAECVPPFCELRGGVAHGDSTMAGQHTGGAESGGQGWRR</sequence>
<accession>A0A6G1F5D3</accession>
<evidence type="ECO:0000313" key="3">
    <source>
        <dbReference type="Proteomes" id="UP000479710"/>
    </source>
</evidence>
<feature type="compositionally biased region" description="Gly residues" evidence="1">
    <location>
        <begin position="142"/>
        <end position="155"/>
    </location>
</feature>
<name>A0A6G1F5D3_9ORYZ</name>